<dbReference type="PANTHER" id="PTHR43221">
    <property type="entry name" value="PROTEASE HTPX"/>
    <property type="match status" value="1"/>
</dbReference>
<feature type="domain" description="Peptidase M48" evidence="12">
    <location>
        <begin position="71"/>
        <end position="273"/>
    </location>
</feature>
<evidence type="ECO:0000256" key="6">
    <source>
        <dbReference type="ARBA" id="ARBA00022801"/>
    </source>
</evidence>
<dbReference type="OrthoDB" id="28389at2157"/>
<keyword evidence="4 11" id="KW-0812">Transmembrane</keyword>
<evidence type="ECO:0000313" key="14">
    <source>
        <dbReference type="Proteomes" id="UP000219453"/>
    </source>
</evidence>
<evidence type="ECO:0000256" key="7">
    <source>
        <dbReference type="ARBA" id="ARBA00022833"/>
    </source>
</evidence>
<sequence>MRHLGLKIRMAIVSTILFAFFALAAGVAMVLFNLSLPIVLALAVGFAGFQYLLGTKMALWSVGADDMPEDQYREIHRAVERMSDDLGIDKPRLMVAQMGVPNAFATGRKGNGTVVVSTELIHTLQQDELEGVLAHELAHIANRDVVTMTLGQSVAAIVGIVVQWLVIATGDNEIADLILGWIAGMLTQMFVMIFVLAISRYREYVADSDAADVIGSGEPLARALEKIQRGAQGRESNIDDSVSALCIFGDGGGVKKLFSTHPDTEERIRRLRSY</sequence>
<comment type="similarity">
    <text evidence="1 11">Belongs to the peptidase M48B family.</text>
</comment>
<feature type="transmembrane region" description="Helical" evidence="11">
    <location>
        <begin position="12"/>
        <end position="32"/>
    </location>
</feature>
<dbReference type="InterPro" id="IPR050083">
    <property type="entry name" value="HtpX_protease"/>
</dbReference>
<evidence type="ECO:0000256" key="11">
    <source>
        <dbReference type="HAMAP-Rule" id="MF_00188"/>
    </source>
</evidence>
<dbReference type="HAMAP" id="MF_00188">
    <property type="entry name" value="Pept_M48_protease_HtpX"/>
    <property type="match status" value="1"/>
</dbReference>
<dbReference type="GO" id="GO:0005886">
    <property type="term" value="C:plasma membrane"/>
    <property type="evidence" value="ECO:0007669"/>
    <property type="project" value="UniProtKB-SubCell"/>
</dbReference>
<keyword evidence="9 11" id="KW-0482">Metalloprotease</keyword>
<evidence type="ECO:0000256" key="10">
    <source>
        <dbReference type="ARBA" id="ARBA00023136"/>
    </source>
</evidence>
<proteinExistence type="inferred from homology"/>
<evidence type="ECO:0000259" key="12">
    <source>
        <dbReference type="Pfam" id="PF01435"/>
    </source>
</evidence>
<dbReference type="Proteomes" id="UP000219453">
    <property type="component" value="Unassembled WGS sequence"/>
</dbReference>
<keyword evidence="7 11" id="KW-0862">Zinc</keyword>
<keyword evidence="13" id="KW-0346">Stress response</keyword>
<protein>
    <recommendedName>
        <fullName evidence="11">Protease HtpX homolog</fullName>
        <ecNumber evidence="11">3.4.24.-</ecNumber>
    </recommendedName>
</protein>
<name>A0A285NTT3_NATPI</name>
<feature type="transmembrane region" description="Helical" evidence="11">
    <location>
        <begin position="145"/>
        <end position="166"/>
    </location>
</feature>
<keyword evidence="14" id="KW-1185">Reference proteome</keyword>
<feature type="binding site" evidence="11">
    <location>
        <position position="139"/>
    </location>
    <ligand>
        <name>Zn(2+)</name>
        <dbReference type="ChEBI" id="CHEBI:29105"/>
        <note>catalytic</note>
    </ligand>
</feature>
<evidence type="ECO:0000313" key="13">
    <source>
        <dbReference type="EMBL" id="SNZ12870.1"/>
    </source>
</evidence>
<dbReference type="InterPro" id="IPR001915">
    <property type="entry name" value="Peptidase_M48"/>
</dbReference>
<gene>
    <name evidence="11" type="primary">htpX</name>
    <name evidence="13" type="ORF">SAMN06269185_1966</name>
</gene>
<keyword evidence="5 11" id="KW-0479">Metal-binding</keyword>
<feature type="transmembrane region" description="Helical" evidence="11">
    <location>
        <begin position="38"/>
        <end position="54"/>
    </location>
</feature>
<feature type="binding site" evidence="11">
    <location>
        <position position="135"/>
    </location>
    <ligand>
        <name>Zn(2+)</name>
        <dbReference type="ChEBI" id="CHEBI:29105"/>
        <note>catalytic</note>
    </ligand>
</feature>
<organism evidence="13 14">
    <name type="scientific">Natronoarchaeum philippinense</name>
    <dbReference type="NCBI Taxonomy" id="558529"/>
    <lineage>
        <taxon>Archaea</taxon>
        <taxon>Methanobacteriati</taxon>
        <taxon>Methanobacteriota</taxon>
        <taxon>Stenosarchaea group</taxon>
        <taxon>Halobacteria</taxon>
        <taxon>Halobacteriales</taxon>
        <taxon>Natronoarchaeaceae</taxon>
    </lineage>
</organism>
<feature type="binding site" evidence="11">
    <location>
        <position position="203"/>
    </location>
    <ligand>
        <name>Zn(2+)</name>
        <dbReference type="ChEBI" id="CHEBI:29105"/>
        <note>catalytic</note>
    </ligand>
</feature>
<keyword evidence="2 11" id="KW-1003">Cell membrane</keyword>
<dbReference type="GO" id="GO:0004222">
    <property type="term" value="F:metalloendopeptidase activity"/>
    <property type="evidence" value="ECO:0007669"/>
    <property type="project" value="UniProtKB-UniRule"/>
</dbReference>
<dbReference type="PANTHER" id="PTHR43221:SF2">
    <property type="entry name" value="PROTEASE HTPX HOMOLOG"/>
    <property type="match status" value="1"/>
</dbReference>
<dbReference type="AlphaFoldDB" id="A0A285NTT3"/>
<evidence type="ECO:0000256" key="9">
    <source>
        <dbReference type="ARBA" id="ARBA00023049"/>
    </source>
</evidence>
<comment type="cofactor">
    <cofactor evidence="11">
        <name>Zn(2+)</name>
        <dbReference type="ChEBI" id="CHEBI:29105"/>
    </cofactor>
    <text evidence="11">Binds 1 zinc ion per subunit.</text>
</comment>
<dbReference type="EC" id="3.4.24.-" evidence="11"/>
<accession>A0A285NTT3</accession>
<evidence type="ECO:0000256" key="4">
    <source>
        <dbReference type="ARBA" id="ARBA00022692"/>
    </source>
</evidence>
<keyword evidence="3 11" id="KW-0645">Protease</keyword>
<comment type="subcellular location">
    <subcellularLocation>
        <location evidence="11">Cell membrane</location>
        <topology evidence="11">Multi-pass membrane protein</topology>
    </subcellularLocation>
</comment>
<evidence type="ECO:0000256" key="5">
    <source>
        <dbReference type="ARBA" id="ARBA00022723"/>
    </source>
</evidence>
<reference evidence="13 14" key="1">
    <citation type="submission" date="2017-09" db="EMBL/GenBank/DDBJ databases">
        <authorList>
            <person name="Ehlers B."/>
            <person name="Leendertz F.H."/>
        </authorList>
    </citation>
    <scope>NUCLEOTIDE SEQUENCE [LARGE SCALE GENOMIC DNA]</scope>
    <source>
        <strain evidence="13 14">DSM 27208</strain>
    </source>
</reference>
<dbReference type="Pfam" id="PF01435">
    <property type="entry name" value="Peptidase_M48"/>
    <property type="match status" value="1"/>
</dbReference>
<dbReference type="Gene3D" id="3.30.2010.10">
    <property type="entry name" value="Metalloproteases ('zincins'), catalytic domain"/>
    <property type="match status" value="1"/>
</dbReference>
<evidence type="ECO:0000256" key="8">
    <source>
        <dbReference type="ARBA" id="ARBA00022989"/>
    </source>
</evidence>
<keyword evidence="6 11" id="KW-0378">Hydrolase</keyword>
<feature type="transmembrane region" description="Helical" evidence="11">
    <location>
        <begin position="178"/>
        <end position="198"/>
    </location>
</feature>
<dbReference type="EMBL" id="OBEJ01000002">
    <property type="protein sequence ID" value="SNZ12870.1"/>
    <property type="molecule type" value="Genomic_DNA"/>
</dbReference>
<dbReference type="GO" id="GO:0006508">
    <property type="term" value="P:proteolysis"/>
    <property type="evidence" value="ECO:0007669"/>
    <property type="project" value="UniProtKB-KW"/>
</dbReference>
<feature type="active site" evidence="11">
    <location>
        <position position="136"/>
    </location>
</feature>
<evidence type="ECO:0000256" key="1">
    <source>
        <dbReference type="ARBA" id="ARBA00009779"/>
    </source>
</evidence>
<evidence type="ECO:0000256" key="2">
    <source>
        <dbReference type="ARBA" id="ARBA00022475"/>
    </source>
</evidence>
<dbReference type="InterPro" id="IPR022919">
    <property type="entry name" value="Pept_M48_protease_HtpX"/>
</dbReference>
<keyword evidence="10 11" id="KW-0472">Membrane</keyword>
<evidence type="ECO:0000256" key="3">
    <source>
        <dbReference type="ARBA" id="ARBA00022670"/>
    </source>
</evidence>
<dbReference type="RefSeq" id="WP_097008881.1">
    <property type="nucleotide sequence ID" value="NZ_OBEJ01000002.1"/>
</dbReference>
<dbReference type="GO" id="GO:0008270">
    <property type="term" value="F:zinc ion binding"/>
    <property type="evidence" value="ECO:0007669"/>
    <property type="project" value="UniProtKB-UniRule"/>
</dbReference>
<keyword evidence="8 11" id="KW-1133">Transmembrane helix</keyword>